<evidence type="ECO:0000313" key="2">
    <source>
        <dbReference type="Proteomes" id="UP001470230"/>
    </source>
</evidence>
<dbReference type="PANTHER" id="PTHR43301">
    <property type="entry name" value="ARABINAN ENDO-1,5-ALPHA-L-ARABINOSIDASE"/>
    <property type="match status" value="1"/>
</dbReference>
<gene>
    <name evidence="1" type="ORF">M9Y10_012256</name>
</gene>
<dbReference type="Gene3D" id="2.115.10.20">
    <property type="entry name" value="Glycosyl hydrolase domain, family 43"/>
    <property type="match status" value="1"/>
</dbReference>
<sequence length="344" mass="40112">MSIFNQHTSKRPRPSTTKYLFAYFRGEYETNGEQVYFATSEDGLHWEELNGKGKNQKPVLTSTVGEKGVRDMFIIRSPENNKFFLIASDLKINGNWDWDRAQHKGSHSIVIWDSKDLVHWSEPRNVTVAASNAGCTWAPESIFIDAKENKAKKNHPLFTNNQYFDDDYTGYAVYWASRVFENGQWSQQKIYMAKTQDFVTFSPPQLFINESYDVIDTTIIKSTLDNNYYRFSKNESKKNIVIQKTNDFFSTWKTVSAPAVESQNGVEAPLIFKFNNENRWCLMLDNYGSSGYYPLVTNNLSGEELVFEKLDQSEYQMPGNPRHGYVLPITDYEYRDVRNRWYIE</sequence>
<organism evidence="1 2">
    <name type="scientific">Tritrichomonas musculus</name>
    <dbReference type="NCBI Taxonomy" id="1915356"/>
    <lineage>
        <taxon>Eukaryota</taxon>
        <taxon>Metamonada</taxon>
        <taxon>Parabasalia</taxon>
        <taxon>Tritrichomonadida</taxon>
        <taxon>Tritrichomonadidae</taxon>
        <taxon>Tritrichomonas</taxon>
    </lineage>
</organism>
<dbReference type="Proteomes" id="UP001470230">
    <property type="component" value="Unassembled WGS sequence"/>
</dbReference>
<keyword evidence="2" id="KW-1185">Reference proteome</keyword>
<dbReference type="InterPro" id="IPR050727">
    <property type="entry name" value="GH43_arabinanases"/>
</dbReference>
<reference evidence="1 2" key="1">
    <citation type="submission" date="2024-04" db="EMBL/GenBank/DDBJ databases">
        <title>Tritrichomonas musculus Genome.</title>
        <authorList>
            <person name="Alves-Ferreira E."/>
            <person name="Grigg M."/>
            <person name="Lorenzi H."/>
            <person name="Galac M."/>
        </authorList>
    </citation>
    <scope>NUCLEOTIDE SEQUENCE [LARGE SCALE GENOMIC DNA]</scope>
    <source>
        <strain evidence="1 2">EAF2021</strain>
    </source>
</reference>
<dbReference type="InterPro" id="IPR023296">
    <property type="entry name" value="Glyco_hydro_beta-prop_sf"/>
</dbReference>
<dbReference type="PANTHER" id="PTHR43301:SF3">
    <property type="entry name" value="ARABINAN ENDO-1,5-ALPHA-L-ARABINOSIDASE A-RELATED"/>
    <property type="match status" value="1"/>
</dbReference>
<evidence type="ECO:0000313" key="1">
    <source>
        <dbReference type="EMBL" id="KAK8860591.1"/>
    </source>
</evidence>
<accession>A0ABR2ICL9</accession>
<dbReference type="SUPFAM" id="SSF75005">
    <property type="entry name" value="Arabinanase/levansucrase/invertase"/>
    <property type="match status" value="1"/>
</dbReference>
<evidence type="ECO:0008006" key="3">
    <source>
        <dbReference type="Google" id="ProtNLM"/>
    </source>
</evidence>
<proteinExistence type="predicted"/>
<protein>
    <recommendedName>
        <fullName evidence="3">1,4-beta-xylanase</fullName>
    </recommendedName>
</protein>
<comment type="caution">
    <text evidence="1">The sequence shown here is derived from an EMBL/GenBank/DDBJ whole genome shotgun (WGS) entry which is preliminary data.</text>
</comment>
<dbReference type="EMBL" id="JAPFFF010000018">
    <property type="protein sequence ID" value="KAK8860591.1"/>
    <property type="molecule type" value="Genomic_DNA"/>
</dbReference>
<dbReference type="CDD" id="cd08983">
    <property type="entry name" value="GH43_Bt3655-like"/>
    <property type="match status" value="1"/>
</dbReference>
<name>A0ABR2ICL9_9EUKA</name>